<keyword evidence="2" id="KW-1185">Reference proteome</keyword>
<dbReference type="Proteomes" id="UP001391051">
    <property type="component" value="Unassembled WGS sequence"/>
</dbReference>
<organism evidence="1 2">
    <name type="scientific">Apiospora aurea</name>
    <dbReference type="NCBI Taxonomy" id="335848"/>
    <lineage>
        <taxon>Eukaryota</taxon>
        <taxon>Fungi</taxon>
        <taxon>Dikarya</taxon>
        <taxon>Ascomycota</taxon>
        <taxon>Pezizomycotina</taxon>
        <taxon>Sordariomycetes</taxon>
        <taxon>Xylariomycetidae</taxon>
        <taxon>Amphisphaeriales</taxon>
        <taxon>Apiosporaceae</taxon>
        <taxon>Apiospora</taxon>
    </lineage>
</organism>
<accession>A0ABR1QAR0</accession>
<proteinExistence type="predicted"/>
<gene>
    <name evidence="1" type="ORF">PG986_006798</name>
</gene>
<evidence type="ECO:0000313" key="1">
    <source>
        <dbReference type="EMBL" id="KAK7951070.1"/>
    </source>
</evidence>
<evidence type="ECO:0000313" key="2">
    <source>
        <dbReference type="Proteomes" id="UP001391051"/>
    </source>
</evidence>
<dbReference type="GeneID" id="92076082"/>
<reference evidence="1 2" key="1">
    <citation type="submission" date="2023-01" db="EMBL/GenBank/DDBJ databases">
        <title>Analysis of 21 Apiospora genomes using comparative genomics revels a genus with tremendous synthesis potential of carbohydrate active enzymes and secondary metabolites.</title>
        <authorList>
            <person name="Sorensen T."/>
        </authorList>
    </citation>
    <scope>NUCLEOTIDE SEQUENCE [LARGE SCALE GENOMIC DNA]</scope>
    <source>
        <strain evidence="1 2">CBS 24483</strain>
    </source>
</reference>
<dbReference type="EMBL" id="JAQQWE010000005">
    <property type="protein sequence ID" value="KAK7951070.1"/>
    <property type="molecule type" value="Genomic_DNA"/>
</dbReference>
<protein>
    <submittedName>
        <fullName evidence="1">Uncharacterized protein</fullName>
    </submittedName>
</protein>
<sequence>MDFMGLYLKRQNTQGIVSMAALVYTSGYLQAVRLEAKVLPRMTPMKLLTFHKATRRQSTSGFRSSLLVMTLT</sequence>
<name>A0ABR1QAR0_9PEZI</name>
<dbReference type="RefSeq" id="XP_066699132.1">
    <property type="nucleotide sequence ID" value="XM_066843020.1"/>
</dbReference>
<comment type="caution">
    <text evidence="1">The sequence shown here is derived from an EMBL/GenBank/DDBJ whole genome shotgun (WGS) entry which is preliminary data.</text>
</comment>